<sequence length="461" mass="51519">MHERPFKEVRGSSNQRVLGVINFTEEEEDRRGPVGPWMHKAIQYPPPVRVDMDARRRLIVAFKELVAIVMASVLYNRIPLDRSGDHREASYIISGSFASSSLYVLRYERASRTLAVVQSVPGLGPHQYLHIDRLTPQRVYATSWTAPHITAWAIDGDHPGSGGAPRLRLINQSPITAISSYITSKHSLLFSVGGPTGEVHQLMPETGAIEEKLQEILFVPKEALDQEDKSHRALRYGSHGIEVSSLGQVFVPHLGLNSIWIYNFDPHTKSLEFLTEVKSLQPDDGPRHAVVSEDGKRLYVVTEHTSRVDLYDVTRQAILHRASSFVIEEPQEHSKYRGDTVRIVPSSLTDSSPKSREYIFATTRGTGASQPGHLAVFLFDVEKQTLTNVLRWETPTSGGKANAIEFSPVKSETNKLELVLTDDELGWVSVLEYDLLHNSIRVVATCLLDQINIGASHAVWI</sequence>
<reference evidence="2 3" key="1">
    <citation type="submission" date="2017-11" db="EMBL/GenBank/DDBJ databases">
        <title>De novo assembly and phasing of dikaryotic genomes from two isolates of Puccinia coronata f. sp. avenae, the causal agent of oat crown rust.</title>
        <authorList>
            <person name="Miller M.E."/>
            <person name="Zhang Y."/>
            <person name="Omidvar V."/>
            <person name="Sperschneider J."/>
            <person name="Schwessinger B."/>
            <person name="Raley C."/>
            <person name="Palmer J.M."/>
            <person name="Garnica D."/>
            <person name="Upadhyaya N."/>
            <person name="Rathjen J."/>
            <person name="Taylor J.M."/>
            <person name="Park R.F."/>
            <person name="Dodds P.N."/>
            <person name="Hirsch C.D."/>
            <person name="Kianian S.F."/>
            <person name="Figueroa M."/>
        </authorList>
    </citation>
    <scope>NUCLEOTIDE SEQUENCE [LARGE SCALE GENOMIC DNA]</scope>
    <source>
        <strain evidence="2">12SD80</strain>
    </source>
</reference>
<evidence type="ECO:0000313" key="2">
    <source>
        <dbReference type="EMBL" id="PLW16004.1"/>
    </source>
</evidence>
<evidence type="ECO:0000313" key="3">
    <source>
        <dbReference type="Proteomes" id="UP000235392"/>
    </source>
</evidence>
<name>A0A2N5SRZ4_9BASI</name>
<dbReference type="PANTHER" id="PTHR30344:SF4">
    <property type="entry name" value="CYCLASE, PUTATIVE (AFU_ORTHOLOGUE AFUA_6G11580)-RELATED"/>
    <property type="match status" value="1"/>
</dbReference>
<dbReference type="InterPro" id="IPR019405">
    <property type="entry name" value="Lactonase_7-beta_prop"/>
</dbReference>
<dbReference type="InterPro" id="IPR050282">
    <property type="entry name" value="Cycloisomerase_2"/>
</dbReference>
<dbReference type="GO" id="GO:0017057">
    <property type="term" value="F:6-phosphogluconolactonase activity"/>
    <property type="evidence" value="ECO:0007669"/>
    <property type="project" value="TreeGrafter"/>
</dbReference>
<comment type="similarity">
    <text evidence="1">Belongs to the cycloisomerase 2 family.</text>
</comment>
<proteinExistence type="inferred from homology"/>
<comment type="caution">
    <text evidence="2">The sequence shown here is derived from an EMBL/GenBank/DDBJ whole genome shotgun (WGS) entry which is preliminary data.</text>
</comment>
<gene>
    <name evidence="2" type="ORF">PCASD_19283</name>
</gene>
<dbReference type="EMBL" id="PGCI01000783">
    <property type="protein sequence ID" value="PLW16004.1"/>
    <property type="molecule type" value="Genomic_DNA"/>
</dbReference>
<dbReference type="InterPro" id="IPR015943">
    <property type="entry name" value="WD40/YVTN_repeat-like_dom_sf"/>
</dbReference>
<evidence type="ECO:0000256" key="1">
    <source>
        <dbReference type="ARBA" id="ARBA00005564"/>
    </source>
</evidence>
<protein>
    <recommendedName>
        <fullName evidence="4">Muconate cycloisomerase 1</fullName>
    </recommendedName>
</protein>
<dbReference type="PANTHER" id="PTHR30344">
    <property type="entry name" value="6-PHOSPHOGLUCONOLACTONASE-RELATED"/>
    <property type="match status" value="1"/>
</dbReference>
<dbReference type="Proteomes" id="UP000235392">
    <property type="component" value="Unassembled WGS sequence"/>
</dbReference>
<organism evidence="2 3">
    <name type="scientific">Puccinia coronata f. sp. avenae</name>
    <dbReference type="NCBI Taxonomy" id="200324"/>
    <lineage>
        <taxon>Eukaryota</taxon>
        <taxon>Fungi</taxon>
        <taxon>Dikarya</taxon>
        <taxon>Basidiomycota</taxon>
        <taxon>Pucciniomycotina</taxon>
        <taxon>Pucciniomycetes</taxon>
        <taxon>Pucciniales</taxon>
        <taxon>Pucciniaceae</taxon>
        <taxon>Puccinia</taxon>
    </lineage>
</organism>
<dbReference type="Gene3D" id="2.130.10.10">
    <property type="entry name" value="YVTN repeat-like/Quinoprotein amine dehydrogenase"/>
    <property type="match status" value="1"/>
</dbReference>
<dbReference type="SUPFAM" id="SSF75011">
    <property type="entry name" value="3-carboxy-cis,cis-mucoante lactonizing enzyme"/>
    <property type="match status" value="1"/>
</dbReference>
<evidence type="ECO:0008006" key="4">
    <source>
        <dbReference type="Google" id="ProtNLM"/>
    </source>
</evidence>
<accession>A0A2N5SRZ4</accession>
<dbReference type="AlphaFoldDB" id="A0A2N5SRZ4"/>
<dbReference type="Pfam" id="PF10282">
    <property type="entry name" value="Lactonase"/>
    <property type="match status" value="1"/>
</dbReference>